<gene>
    <name evidence="1" type="ORF">Ocin01_00837</name>
</gene>
<accession>A0A1D2NKQ1</accession>
<evidence type="ECO:0000313" key="2">
    <source>
        <dbReference type="Proteomes" id="UP000094527"/>
    </source>
</evidence>
<dbReference type="Proteomes" id="UP000094527">
    <property type="component" value="Unassembled WGS sequence"/>
</dbReference>
<dbReference type="EMBL" id="LJIJ01000015">
    <property type="protein sequence ID" value="ODN05824.1"/>
    <property type="molecule type" value="Genomic_DNA"/>
</dbReference>
<proteinExistence type="predicted"/>
<keyword evidence="2" id="KW-1185">Reference proteome</keyword>
<name>A0A1D2NKQ1_ORCCI</name>
<reference evidence="1 2" key="1">
    <citation type="journal article" date="2016" name="Genome Biol. Evol.">
        <title>Gene Family Evolution Reflects Adaptation to Soil Environmental Stressors in the Genome of the Collembolan Orchesella cincta.</title>
        <authorList>
            <person name="Faddeeva-Vakhrusheva A."/>
            <person name="Derks M.F."/>
            <person name="Anvar S.Y."/>
            <person name="Agamennone V."/>
            <person name="Suring W."/>
            <person name="Smit S."/>
            <person name="van Straalen N.M."/>
            <person name="Roelofs D."/>
        </authorList>
    </citation>
    <scope>NUCLEOTIDE SEQUENCE [LARGE SCALE GENOMIC DNA]</scope>
    <source>
        <tissue evidence="1">Mixed pool</tissue>
    </source>
</reference>
<comment type="caution">
    <text evidence="1">The sequence shown here is derived from an EMBL/GenBank/DDBJ whole genome shotgun (WGS) entry which is preliminary data.</text>
</comment>
<protein>
    <submittedName>
        <fullName evidence="1">Uncharacterized protein</fullName>
    </submittedName>
</protein>
<evidence type="ECO:0000313" key="1">
    <source>
        <dbReference type="EMBL" id="ODN05824.1"/>
    </source>
</evidence>
<sequence>MYQRQLESVRV</sequence>
<organism evidence="1 2">
    <name type="scientific">Orchesella cincta</name>
    <name type="common">Springtail</name>
    <name type="synonym">Podura cincta</name>
    <dbReference type="NCBI Taxonomy" id="48709"/>
    <lineage>
        <taxon>Eukaryota</taxon>
        <taxon>Metazoa</taxon>
        <taxon>Ecdysozoa</taxon>
        <taxon>Arthropoda</taxon>
        <taxon>Hexapoda</taxon>
        <taxon>Collembola</taxon>
        <taxon>Entomobryomorpha</taxon>
        <taxon>Entomobryoidea</taxon>
        <taxon>Orchesellidae</taxon>
        <taxon>Orchesellinae</taxon>
        <taxon>Orchesella</taxon>
    </lineage>
</organism>